<organism evidence="1 2">
    <name type="scientific">Runella defluvii</name>
    <dbReference type="NCBI Taxonomy" id="370973"/>
    <lineage>
        <taxon>Bacteria</taxon>
        <taxon>Pseudomonadati</taxon>
        <taxon>Bacteroidota</taxon>
        <taxon>Cytophagia</taxon>
        <taxon>Cytophagales</taxon>
        <taxon>Spirosomataceae</taxon>
        <taxon>Runella</taxon>
    </lineage>
</organism>
<gene>
    <name evidence="1" type="ORF">FHS57_006013</name>
</gene>
<reference evidence="1 2" key="1">
    <citation type="submission" date="2020-08" db="EMBL/GenBank/DDBJ databases">
        <title>Genomic Encyclopedia of Type Strains, Phase IV (KMG-IV): sequencing the most valuable type-strain genomes for metagenomic binning, comparative biology and taxonomic classification.</title>
        <authorList>
            <person name="Goeker M."/>
        </authorList>
    </citation>
    <scope>NUCLEOTIDE SEQUENCE [LARGE SCALE GENOMIC DNA]</scope>
    <source>
        <strain evidence="1 2">DSM 17976</strain>
    </source>
</reference>
<evidence type="ECO:0000313" key="1">
    <source>
        <dbReference type="EMBL" id="MBB3841984.1"/>
    </source>
</evidence>
<proteinExistence type="predicted"/>
<comment type="caution">
    <text evidence="1">The sequence shown here is derived from an EMBL/GenBank/DDBJ whole genome shotgun (WGS) entry which is preliminary data.</text>
</comment>
<dbReference type="EMBL" id="JACIBY010000023">
    <property type="protein sequence ID" value="MBB3841984.1"/>
    <property type="molecule type" value="Genomic_DNA"/>
</dbReference>
<dbReference type="Proteomes" id="UP000541352">
    <property type="component" value="Unassembled WGS sequence"/>
</dbReference>
<protein>
    <submittedName>
        <fullName evidence="1">Uncharacterized protein</fullName>
    </submittedName>
</protein>
<name>A0A7W5ZUH4_9BACT</name>
<sequence length="70" mass="8172">MQNPINNSLFNLMANDLKIVKIQKESNETIRGLLLEKGHLIPADLIPHAEKFISGYRLRWCFYQVTARRC</sequence>
<dbReference type="AlphaFoldDB" id="A0A7W5ZUH4"/>
<evidence type="ECO:0000313" key="2">
    <source>
        <dbReference type="Proteomes" id="UP000541352"/>
    </source>
</evidence>
<accession>A0A7W5ZUH4</accession>
<keyword evidence="2" id="KW-1185">Reference proteome</keyword>